<name>A0A0G1CE59_9BACT</name>
<reference evidence="1 2" key="1">
    <citation type="journal article" date="2015" name="Nature">
        <title>rRNA introns, odd ribosomes, and small enigmatic genomes across a large radiation of phyla.</title>
        <authorList>
            <person name="Brown C.T."/>
            <person name="Hug L.A."/>
            <person name="Thomas B.C."/>
            <person name="Sharon I."/>
            <person name="Castelle C.J."/>
            <person name="Singh A."/>
            <person name="Wilkins M.J."/>
            <person name="Williams K.H."/>
            <person name="Banfield J.F."/>
        </authorList>
    </citation>
    <scope>NUCLEOTIDE SEQUENCE [LARGE SCALE GENOMIC DNA]</scope>
</reference>
<comment type="caution">
    <text evidence="1">The sequence shown here is derived from an EMBL/GenBank/DDBJ whole genome shotgun (WGS) entry which is preliminary data.</text>
</comment>
<proteinExistence type="predicted"/>
<sequence>MEEQRMKTLEGLQGRNLEGAVIVEHQTFGREPVHGHIESAAVEGYPDTVFAMRWQSYRKDGRSFDRTTSFPVHKWAFSEGEGGVINLHRLFDNGAGEVFDAPWPNAGLYTIIPKEQH</sequence>
<protein>
    <submittedName>
        <fullName evidence="1">Uncharacterized protein</fullName>
    </submittedName>
</protein>
<accession>A0A0G1CE59</accession>
<dbReference type="EMBL" id="LCDO01000004">
    <property type="protein sequence ID" value="KKS56976.1"/>
    <property type="molecule type" value="Genomic_DNA"/>
</dbReference>
<evidence type="ECO:0000313" key="2">
    <source>
        <dbReference type="Proteomes" id="UP000034837"/>
    </source>
</evidence>
<dbReference type="AlphaFoldDB" id="A0A0G1CE59"/>
<dbReference type="Proteomes" id="UP000034837">
    <property type="component" value="Unassembled WGS sequence"/>
</dbReference>
<gene>
    <name evidence="1" type="ORF">UV20_C0004G0072</name>
</gene>
<evidence type="ECO:0000313" key="1">
    <source>
        <dbReference type="EMBL" id="KKS56976.1"/>
    </source>
</evidence>
<organism evidence="1 2">
    <name type="scientific">Candidatus Magasanikbacteria bacterium GW2011_GWA2_42_32</name>
    <dbReference type="NCBI Taxonomy" id="1619039"/>
    <lineage>
        <taxon>Bacteria</taxon>
        <taxon>Candidatus Magasanikiibacteriota</taxon>
    </lineage>
</organism>